<dbReference type="KEGG" id="dco:SAMEA4475696_1340"/>
<proteinExistence type="predicted"/>
<sequence length="62" mass="6792">MEAVQLVVVVLVGAVVVRGEGRLGTTGRDVGLAWVRWALRAVSGISLLHKDVRGQERLWVTR</sequence>
<dbReference type="EMBL" id="LT906453">
    <property type="protein sequence ID" value="SNV21779.1"/>
    <property type="molecule type" value="Genomic_DNA"/>
</dbReference>
<dbReference type="Proteomes" id="UP000242637">
    <property type="component" value="Chromosome 1"/>
</dbReference>
<accession>A0A239VJ26</accession>
<evidence type="ECO:0000313" key="1">
    <source>
        <dbReference type="EMBL" id="SNV21779.1"/>
    </source>
</evidence>
<dbReference type="AlphaFoldDB" id="A0A239VJ26"/>
<keyword evidence="2" id="KW-1185">Reference proteome</keyword>
<name>A0A239VJ26_9MICO</name>
<protein>
    <submittedName>
        <fullName evidence="1">Uncharacterized protein</fullName>
    </submittedName>
</protein>
<gene>
    <name evidence="1" type="ORF">SAMEA4475696_01340</name>
</gene>
<organism evidence="1 2">
    <name type="scientific">Dermatophilus congolensis</name>
    <dbReference type="NCBI Taxonomy" id="1863"/>
    <lineage>
        <taxon>Bacteria</taxon>
        <taxon>Bacillati</taxon>
        <taxon>Actinomycetota</taxon>
        <taxon>Actinomycetes</taxon>
        <taxon>Micrococcales</taxon>
        <taxon>Dermatophilaceae</taxon>
        <taxon>Dermatophilus</taxon>
    </lineage>
</organism>
<reference evidence="1 2" key="1">
    <citation type="submission" date="2017-06" db="EMBL/GenBank/DDBJ databases">
        <authorList>
            <consortium name="Pathogen Informatics"/>
        </authorList>
    </citation>
    <scope>NUCLEOTIDE SEQUENCE [LARGE SCALE GENOMIC DNA]</scope>
    <source>
        <strain evidence="1 2">NCTC13039</strain>
    </source>
</reference>
<evidence type="ECO:0000313" key="2">
    <source>
        <dbReference type="Proteomes" id="UP000242637"/>
    </source>
</evidence>